<reference evidence="1 2" key="1">
    <citation type="journal article" date="2012" name="BMC Genomics">
        <title>Tools to kill: Genome of one of the most destructive plant pathogenic fungi Macrophomina phaseolina.</title>
        <authorList>
            <person name="Islam M.S."/>
            <person name="Haque M.S."/>
            <person name="Islam M.M."/>
            <person name="Emdad E.M."/>
            <person name="Halim A."/>
            <person name="Hossen Q.M.M."/>
            <person name="Hossain M.Z."/>
            <person name="Ahmed B."/>
            <person name="Rahim S."/>
            <person name="Rahman M.S."/>
            <person name="Alam M.M."/>
            <person name="Hou S."/>
            <person name="Wan X."/>
            <person name="Saito J.A."/>
            <person name="Alam M."/>
        </authorList>
    </citation>
    <scope>NUCLEOTIDE SEQUENCE [LARGE SCALE GENOMIC DNA]</scope>
    <source>
        <strain evidence="1 2">MS6</strain>
    </source>
</reference>
<comment type="caution">
    <text evidence="1">The sequence shown here is derived from an EMBL/GenBank/DDBJ whole genome shotgun (WGS) entry which is preliminary data.</text>
</comment>
<name>K2SZT8_MACPH</name>
<evidence type="ECO:0000313" key="1">
    <source>
        <dbReference type="EMBL" id="EKG22170.1"/>
    </source>
</evidence>
<accession>K2SZT8</accession>
<organism evidence="1 2">
    <name type="scientific">Macrophomina phaseolina (strain MS6)</name>
    <name type="common">Charcoal rot fungus</name>
    <dbReference type="NCBI Taxonomy" id="1126212"/>
    <lineage>
        <taxon>Eukaryota</taxon>
        <taxon>Fungi</taxon>
        <taxon>Dikarya</taxon>
        <taxon>Ascomycota</taxon>
        <taxon>Pezizomycotina</taxon>
        <taxon>Dothideomycetes</taxon>
        <taxon>Dothideomycetes incertae sedis</taxon>
        <taxon>Botryosphaeriales</taxon>
        <taxon>Botryosphaeriaceae</taxon>
        <taxon>Macrophomina</taxon>
    </lineage>
</organism>
<dbReference type="VEuPathDB" id="FungiDB:MPH_00498"/>
<dbReference type="OrthoDB" id="3433125at2759"/>
<gene>
    <name evidence="1" type="ORF">MPH_00498</name>
</gene>
<dbReference type="Proteomes" id="UP000007129">
    <property type="component" value="Unassembled WGS sequence"/>
</dbReference>
<dbReference type="HOGENOM" id="CLU_1230143_0_0_1"/>
<sequence>MREKMKRLRVASGQSRGETEMPIECAQLIFPEVDKAAEKAVVEEEKKGGEVTMAAVVDTFKGKTKDAGNWVNDYLDRRAAMEFVSFLFFFFPHCALEMVVSRTLTVFEQAYKHPNAALASLAPPPKPFKSKFADPNAAVNKHLITMITGGRIKAEPLGARRRWERAQRRGQRETVISKLVKPAKRILQEDVLYLMIVKMPSEGELAEARRKIAETKQAKSKKSED</sequence>
<evidence type="ECO:0000313" key="2">
    <source>
        <dbReference type="Proteomes" id="UP000007129"/>
    </source>
</evidence>
<protein>
    <submittedName>
        <fullName evidence="1">Uncharacterized protein</fullName>
    </submittedName>
</protein>
<dbReference type="STRING" id="1126212.K2SZT8"/>
<dbReference type="EMBL" id="AHHD01000028">
    <property type="protein sequence ID" value="EKG22170.1"/>
    <property type="molecule type" value="Genomic_DNA"/>
</dbReference>
<dbReference type="AlphaFoldDB" id="K2SZT8"/>
<proteinExistence type="predicted"/>
<dbReference type="InParanoid" id="K2SZT8"/>